<proteinExistence type="predicted"/>
<protein>
    <submittedName>
        <fullName evidence="1">Putative bacteriophage protein</fullName>
    </submittedName>
</protein>
<evidence type="ECO:0000313" key="1">
    <source>
        <dbReference type="EMBL" id="EHC91129.1"/>
    </source>
</evidence>
<comment type="caution">
    <text evidence="1">The sequence shown here is derived from an EMBL/GenBank/DDBJ whole genome shotgun (WGS) entry which is preliminary data.</text>
</comment>
<dbReference type="AlphaFoldDB" id="G5QXS6"/>
<gene>
    <name evidence="1" type="ORF">LTSESEN_1607</name>
</gene>
<reference evidence="1 2" key="1">
    <citation type="journal article" date="2011" name="BMC Genomics">
        <title>Genome sequencing reveals diversification of virulence factor content and possible host adaptation in distinct subpopulations of Salmonella enterica.</title>
        <authorList>
            <person name="den Bakker H.C."/>
            <person name="Moreno Switt A.I."/>
            <person name="Govoni G."/>
            <person name="Cummings C.A."/>
            <person name="Ranieri M.L."/>
            <person name="Degoricija L."/>
            <person name="Hoelzer K."/>
            <person name="Rodriguez-Rivera L.D."/>
            <person name="Brown S."/>
            <person name="Bolchacova E."/>
            <person name="Furtado M.R."/>
            <person name="Wiedmann M."/>
        </authorList>
    </citation>
    <scope>NUCLEOTIDE SEQUENCE [LARGE SCALE GENOMIC DNA]</scope>
    <source>
        <strain evidence="1 2">A4-543</strain>
    </source>
</reference>
<dbReference type="EMBL" id="AFCU01000544">
    <property type="protein sequence ID" value="EHC91129.1"/>
    <property type="molecule type" value="Genomic_DNA"/>
</dbReference>
<dbReference type="BioCyc" id="SENT913082:G120J-4673-MONOMER"/>
<sequence length="75" mass="8388">MRIITRKKPAFTDLYQTGVLTRIAAVKTDTGGWRLAPVWSMARSGCCGVCRSGAWRYPGMVRLELSCGICVQLWH</sequence>
<organism evidence="1 2">
    <name type="scientific">Salmonella enterica subsp. enterica serovar Senftenberg str. A4-543</name>
    <dbReference type="NCBI Taxonomy" id="913082"/>
    <lineage>
        <taxon>Bacteria</taxon>
        <taxon>Pseudomonadati</taxon>
        <taxon>Pseudomonadota</taxon>
        <taxon>Gammaproteobacteria</taxon>
        <taxon>Enterobacterales</taxon>
        <taxon>Enterobacteriaceae</taxon>
        <taxon>Salmonella</taxon>
    </lineage>
</organism>
<evidence type="ECO:0000313" key="2">
    <source>
        <dbReference type="Proteomes" id="UP000005065"/>
    </source>
</evidence>
<accession>G5QXS6</accession>
<name>G5QXS6_SALSE</name>
<dbReference type="Proteomes" id="UP000005065">
    <property type="component" value="Unassembled WGS sequence"/>
</dbReference>